<keyword evidence="5 8" id="KW-0812">Transmembrane</keyword>
<keyword evidence="7 8" id="KW-0472">Membrane</keyword>
<keyword evidence="3 8" id="KW-0328">Glycosyltransferase</keyword>
<evidence type="ECO:0000256" key="3">
    <source>
        <dbReference type="ARBA" id="ARBA00022676"/>
    </source>
</evidence>
<reference evidence="10" key="1">
    <citation type="journal article" date="2015" name="Nat. Genet.">
        <title>The genome and transcriptome of the zoonotic hookworm Ancylostoma ceylanicum identify infection-specific gene families.</title>
        <authorList>
            <person name="Schwarz E.M."/>
            <person name="Hu Y."/>
            <person name="Antoshechkin I."/>
            <person name="Miller M.M."/>
            <person name="Sternberg P.W."/>
            <person name="Aroian R.V."/>
        </authorList>
    </citation>
    <scope>NUCLEOTIDE SEQUENCE</scope>
    <source>
        <strain evidence="10">HY135</strain>
    </source>
</reference>
<sequence>MAFCWLTLVMRLESRRYQILRWNDDWTGWKLLVFGALVTCLGFLSFITTNFSGQRLIGLSVAVIGIEKPTDIKDCIPFYPLLKEKLEAMIGRYSRSLTSLSLVGAYAYDQYSVVTIDADGWFGRKVYCRYFDRNWAELEATVDSIVFPEFVVHCCRHPEARYMSISESREQIVNEKVPVLDRTAKNPKYKLTFCLPPIYGNESVWLLIAELVEHYRLQGVDHFYFYIKDIDAYSSKLIENYVKNGEADAIYLKEEQDRDGYQWQLVGVRDCLHRNRHHSQYTIFSDLDERMMPMGETKLIDYARSTMRPNGNTGSIKVTARFIARSKELPTKYEGEETLRSYLPTLVFHNTSAVPYIGFSSKCIVDCAKVFIMAIHWTKAMFPPYREIFAPRGEILIMHYRDFNVGIFPRRTLPILLTFGPFQMTEYPSHLMERLYRNVEKRLRLVYLQS</sequence>
<keyword evidence="10" id="KW-1185">Reference proteome</keyword>
<name>A0A016T3A1_9BILA</name>
<evidence type="ECO:0000256" key="1">
    <source>
        <dbReference type="ARBA" id="ARBA00004167"/>
    </source>
</evidence>
<dbReference type="AlphaFoldDB" id="A0A016T3A1"/>
<evidence type="ECO:0000256" key="6">
    <source>
        <dbReference type="ARBA" id="ARBA00022989"/>
    </source>
</evidence>
<organism evidence="9 10">
    <name type="scientific">Ancylostoma ceylanicum</name>
    <dbReference type="NCBI Taxonomy" id="53326"/>
    <lineage>
        <taxon>Eukaryota</taxon>
        <taxon>Metazoa</taxon>
        <taxon>Ecdysozoa</taxon>
        <taxon>Nematoda</taxon>
        <taxon>Chromadorea</taxon>
        <taxon>Rhabditida</taxon>
        <taxon>Rhabditina</taxon>
        <taxon>Rhabditomorpha</taxon>
        <taxon>Strongyloidea</taxon>
        <taxon>Ancylostomatidae</taxon>
        <taxon>Ancylostomatinae</taxon>
        <taxon>Ancylostoma</taxon>
    </lineage>
</organism>
<evidence type="ECO:0000313" key="10">
    <source>
        <dbReference type="Proteomes" id="UP000024635"/>
    </source>
</evidence>
<evidence type="ECO:0000256" key="4">
    <source>
        <dbReference type="ARBA" id="ARBA00022679"/>
    </source>
</evidence>
<dbReference type="EMBL" id="JARK01001479">
    <property type="protein sequence ID" value="EYB97091.1"/>
    <property type="molecule type" value="Genomic_DNA"/>
</dbReference>
<dbReference type="GO" id="GO:0016757">
    <property type="term" value="F:glycosyltransferase activity"/>
    <property type="evidence" value="ECO:0007669"/>
    <property type="project" value="UniProtKB-UniRule"/>
</dbReference>
<evidence type="ECO:0000256" key="5">
    <source>
        <dbReference type="ARBA" id="ARBA00022692"/>
    </source>
</evidence>
<evidence type="ECO:0000256" key="7">
    <source>
        <dbReference type="ARBA" id="ARBA00023136"/>
    </source>
</evidence>
<evidence type="ECO:0000313" key="9">
    <source>
        <dbReference type="EMBL" id="EYB97091.1"/>
    </source>
</evidence>
<dbReference type="PANTHER" id="PTHR21461">
    <property type="entry name" value="GLYCOSYLTRANSFERASE FAMILY 92 PROTEIN"/>
    <property type="match status" value="1"/>
</dbReference>
<comment type="similarity">
    <text evidence="2 8">Belongs to the glycosyltransferase 92 family.</text>
</comment>
<dbReference type="GO" id="GO:0016020">
    <property type="term" value="C:membrane"/>
    <property type="evidence" value="ECO:0007669"/>
    <property type="project" value="UniProtKB-SubCell"/>
</dbReference>
<dbReference type="PANTHER" id="PTHR21461:SF40">
    <property type="entry name" value="GLYCOSYLTRANSFERASE FAMILY 92 PROTEIN"/>
    <property type="match status" value="1"/>
</dbReference>
<dbReference type="Proteomes" id="UP000024635">
    <property type="component" value="Unassembled WGS sequence"/>
</dbReference>
<evidence type="ECO:0000256" key="2">
    <source>
        <dbReference type="ARBA" id="ARBA00007647"/>
    </source>
</evidence>
<dbReference type="GO" id="GO:0005737">
    <property type="term" value="C:cytoplasm"/>
    <property type="evidence" value="ECO:0007669"/>
    <property type="project" value="TreeGrafter"/>
</dbReference>
<evidence type="ECO:0000256" key="8">
    <source>
        <dbReference type="RuleBase" id="RU366017"/>
    </source>
</evidence>
<dbReference type="Pfam" id="PF01697">
    <property type="entry name" value="Glyco_transf_92"/>
    <property type="match status" value="1"/>
</dbReference>
<comment type="subcellular location">
    <subcellularLocation>
        <location evidence="1">Membrane</location>
        <topology evidence="1">Single-pass membrane protein</topology>
    </subcellularLocation>
</comment>
<feature type="transmembrane region" description="Helical" evidence="8">
    <location>
        <begin position="31"/>
        <end position="51"/>
    </location>
</feature>
<keyword evidence="6 8" id="KW-1133">Transmembrane helix</keyword>
<dbReference type="InterPro" id="IPR008166">
    <property type="entry name" value="Glyco_transf_92"/>
</dbReference>
<proteinExistence type="inferred from homology"/>
<comment type="caution">
    <text evidence="9">The sequence shown here is derived from an EMBL/GenBank/DDBJ whole genome shotgun (WGS) entry which is preliminary data.</text>
</comment>
<protein>
    <recommendedName>
        <fullName evidence="8">Glycosyltransferase family 92 protein</fullName>
        <ecNumber evidence="8">2.4.1.-</ecNumber>
    </recommendedName>
</protein>
<accession>A0A016T3A1</accession>
<dbReference type="OrthoDB" id="2526284at2759"/>
<dbReference type="EC" id="2.4.1.-" evidence="8"/>
<keyword evidence="4 8" id="KW-0808">Transferase</keyword>
<gene>
    <name evidence="9" type="primary">Acey_s0143.g2380</name>
    <name evidence="9" type="ORF">Y032_0143g2380</name>
</gene>